<accession>A0A844AYA3</accession>
<organism evidence="4 5">
    <name type="scientific">Caenimonas koreensis DSM 17982</name>
    <dbReference type="NCBI Taxonomy" id="1121255"/>
    <lineage>
        <taxon>Bacteria</taxon>
        <taxon>Pseudomonadati</taxon>
        <taxon>Pseudomonadota</taxon>
        <taxon>Betaproteobacteria</taxon>
        <taxon>Burkholderiales</taxon>
        <taxon>Comamonadaceae</taxon>
        <taxon>Caenimonas</taxon>
    </lineage>
</organism>
<protein>
    <recommendedName>
        <fullName evidence="3">Cytokinin riboside 5'-monophosphate phosphoribohydrolase</fullName>
        <ecNumber evidence="3">3.2.2.n1</ecNumber>
    </recommendedName>
</protein>
<keyword evidence="3" id="KW-0203">Cytokinin biosynthesis</keyword>
<comment type="caution">
    <text evidence="4">The sequence shown here is derived from an EMBL/GenBank/DDBJ whole genome shotgun (WGS) entry which is preliminary data.</text>
</comment>
<evidence type="ECO:0000313" key="4">
    <source>
        <dbReference type="EMBL" id="MRD45753.1"/>
    </source>
</evidence>
<keyword evidence="5" id="KW-1185">Reference proteome</keyword>
<dbReference type="PANTHER" id="PTHR31223">
    <property type="entry name" value="LOG FAMILY PROTEIN YJL055W"/>
    <property type="match status" value="1"/>
</dbReference>
<dbReference type="Pfam" id="PF03641">
    <property type="entry name" value="Lysine_decarbox"/>
    <property type="match status" value="1"/>
</dbReference>
<dbReference type="PANTHER" id="PTHR31223:SF70">
    <property type="entry name" value="LOG FAMILY PROTEIN YJL055W"/>
    <property type="match status" value="1"/>
</dbReference>
<dbReference type="Proteomes" id="UP000487350">
    <property type="component" value="Unassembled WGS sequence"/>
</dbReference>
<comment type="similarity">
    <text evidence="2 3">Belongs to the LOG family.</text>
</comment>
<reference evidence="4 5" key="1">
    <citation type="submission" date="2019-11" db="EMBL/GenBank/DDBJ databases">
        <title>Caenimonas koreensis gen. nov., sp. nov., isolated from activated sludge.</title>
        <authorList>
            <person name="Seung H.R."/>
        </authorList>
    </citation>
    <scope>NUCLEOTIDE SEQUENCE [LARGE SCALE GENOMIC DNA]</scope>
    <source>
        <strain evidence="4 5">EMB320</strain>
    </source>
</reference>
<dbReference type="InterPro" id="IPR005269">
    <property type="entry name" value="LOG"/>
</dbReference>
<comment type="catalytic activity">
    <reaction evidence="1">
        <text>AMP + H2O = D-ribose 5-phosphate + adenine</text>
        <dbReference type="Rhea" id="RHEA:20129"/>
        <dbReference type="ChEBI" id="CHEBI:15377"/>
        <dbReference type="ChEBI" id="CHEBI:16708"/>
        <dbReference type="ChEBI" id="CHEBI:78346"/>
        <dbReference type="ChEBI" id="CHEBI:456215"/>
        <dbReference type="EC" id="3.2.2.4"/>
    </reaction>
</comment>
<keyword evidence="3" id="KW-0378">Hydrolase</keyword>
<evidence type="ECO:0000256" key="3">
    <source>
        <dbReference type="RuleBase" id="RU363015"/>
    </source>
</evidence>
<dbReference type="GO" id="GO:0005829">
    <property type="term" value="C:cytosol"/>
    <property type="evidence" value="ECO:0007669"/>
    <property type="project" value="TreeGrafter"/>
</dbReference>
<evidence type="ECO:0000256" key="2">
    <source>
        <dbReference type="ARBA" id="ARBA00006763"/>
    </source>
</evidence>
<dbReference type="AlphaFoldDB" id="A0A844AYA3"/>
<dbReference type="InterPro" id="IPR031100">
    <property type="entry name" value="LOG_fam"/>
</dbReference>
<dbReference type="Gene3D" id="3.40.50.450">
    <property type="match status" value="1"/>
</dbReference>
<dbReference type="GO" id="GO:0008714">
    <property type="term" value="F:AMP nucleosidase activity"/>
    <property type="evidence" value="ECO:0007669"/>
    <property type="project" value="UniProtKB-EC"/>
</dbReference>
<dbReference type="EC" id="3.2.2.n1" evidence="3"/>
<gene>
    <name evidence="4" type="ORF">GHT07_00565</name>
</gene>
<dbReference type="GO" id="GO:0009691">
    <property type="term" value="P:cytokinin biosynthetic process"/>
    <property type="evidence" value="ECO:0007669"/>
    <property type="project" value="UniProtKB-UniRule"/>
</dbReference>
<dbReference type="NCBIfam" id="TIGR00730">
    <property type="entry name" value="Rossman fold protein, TIGR00730 family"/>
    <property type="match status" value="1"/>
</dbReference>
<sequence length="194" mass="21013">MTPSFSLCVFCGSRFGEPVFIETARTVGRWIGEHGGQLVYGGGNNGLMGVMAEATLTAGGRVVGVIPHALVEKEWAKLDCTELHVVDTMHDRKRLMGERADAFLALPGGIGTLEEFFEVWTWRQLGYHDKPIGLLDADGYYADLLAFLRTSVSRGFMSASLMDLVRVHTDAGELLAELAAAARASVLPSVLTQI</sequence>
<dbReference type="OrthoDB" id="9801098at2"/>
<dbReference type="SUPFAM" id="SSF102405">
    <property type="entry name" value="MCP/YpsA-like"/>
    <property type="match status" value="1"/>
</dbReference>
<proteinExistence type="inferred from homology"/>
<evidence type="ECO:0000256" key="1">
    <source>
        <dbReference type="ARBA" id="ARBA00000274"/>
    </source>
</evidence>
<evidence type="ECO:0000313" key="5">
    <source>
        <dbReference type="Proteomes" id="UP000487350"/>
    </source>
</evidence>
<name>A0A844AYA3_9BURK</name>
<dbReference type="EMBL" id="WJBU01000001">
    <property type="protein sequence ID" value="MRD45753.1"/>
    <property type="molecule type" value="Genomic_DNA"/>
</dbReference>
<dbReference type="RefSeq" id="WP_153583102.1">
    <property type="nucleotide sequence ID" value="NZ_WJBU01000001.1"/>
</dbReference>